<dbReference type="RefSeq" id="WP_321535592.1">
    <property type="nucleotide sequence ID" value="NZ_JARGDL010000007.1"/>
</dbReference>
<keyword evidence="4 12" id="KW-0963">Cytoplasm</keyword>
<dbReference type="GO" id="GO:0005829">
    <property type="term" value="C:cytosol"/>
    <property type="evidence" value="ECO:0007669"/>
    <property type="project" value="TreeGrafter"/>
</dbReference>
<dbReference type="InterPro" id="IPR014729">
    <property type="entry name" value="Rossmann-like_a/b/a_fold"/>
</dbReference>
<comment type="subunit">
    <text evidence="3 12">Monomer.</text>
</comment>
<protein>
    <recommendedName>
        <fullName evidence="12">Cysteine--tRNA ligase</fullName>
        <ecNumber evidence="12">6.1.1.16</ecNumber>
    </recommendedName>
    <alternativeName>
        <fullName evidence="12">Cysteinyl-tRNA synthetase</fullName>
        <shortName evidence="12">CysRS</shortName>
    </alternativeName>
</protein>
<accession>A0AAE3P051</accession>
<evidence type="ECO:0000259" key="13">
    <source>
        <dbReference type="SMART" id="SM00840"/>
    </source>
</evidence>
<gene>
    <name evidence="12 14" type="primary">cysS</name>
    <name evidence="14" type="ORF">P0M35_06660</name>
</gene>
<dbReference type="InterPro" id="IPR015803">
    <property type="entry name" value="Cys-tRNA-ligase"/>
</dbReference>
<dbReference type="FunFam" id="3.40.50.620:FF:000009">
    <property type="entry name" value="Cysteine--tRNA ligase"/>
    <property type="match status" value="1"/>
</dbReference>
<dbReference type="InterPro" id="IPR009080">
    <property type="entry name" value="tRNAsynth_Ia_anticodon-bd"/>
</dbReference>
<keyword evidence="10 12" id="KW-0648">Protein biosynthesis</keyword>
<evidence type="ECO:0000256" key="12">
    <source>
        <dbReference type="HAMAP-Rule" id="MF_00041"/>
    </source>
</evidence>
<evidence type="ECO:0000256" key="5">
    <source>
        <dbReference type="ARBA" id="ARBA00022598"/>
    </source>
</evidence>
<keyword evidence="8 12" id="KW-0862">Zinc</keyword>
<evidence type="ECO:0000256" key="9">
    <source>
        <dbReference type="ARBA" id="ARBA00022840"/>
    </source>
</evidence>
<keyword evidence="6 12" id="KW-0479">Metal-binding</keyword>
<feature type="binding site" evidence="12">
    <location>
        <position position="207"/>
    </location>
    <ligand>
        <name>Zn(2+)</name>
        <dbReference type="ChEBI" id="CHEBI:29105"/>
    </ligand>
</feature>
<evidence type="ECO:0000256" key="8">
    <source>
        <dbReference type="ARBA" id="ARBA00022833"/>
    </source>
</evidence>
<evidence type="ECO:0000256" key="2">
    <source>
        <dbReference type="ARBA" id="ARBA00005594"/>
    </source>
</evidence>
<keyword evidence="9 12" id="KW-0067">ATP-binding</keyword>
<dbReference type="Pfam" id="PF09190">
    <property type="entry name" value="DALR_2"/>
    <property type="match status" value="1"/>
</dbReference>
<evidence type="ECO:0000313" key="14">
    <source>
        <dbReference type="EMBL" id="MDF1611825.1"/>
    </source>
</evidence>
<feature type="short sequence motif" description="'HIGH' region" evidence="12">
    <location>
        <begin position="29"/>
        <end position="39"/>
    </location>
</feature>
<keyword evidence="15" id="KW-1185">Reference proteome</keyword>
<keyword evidence="11 12" id="KW-0030">Aminoacyl-tRNA synthetase</keyword>
<dbReference type="GO" id="GO:0006423">
    <property type="term" value="P:cysteinyl-tRNA aminoacylation"/>
    <property type="evidence" value="ECO:0007669"/>
    <property type="project" value="UniProtKB-UniRule"/>
</dbReference>
<evidence type="ECO:0000256" key="11">
    <source>
        <dbReference type="ARBA" id="ARBA00023146"/>
    </source>
</evidence>
<evidence type="ECO:0000256" key="7">
    <source>
        <dbReference type="ARBA" id="ARBA00022741"/>
    </source>
</evidence>
<evidence type="ECO:0000256" key="3">
    <source>
        <dbReference type="ARBA" id="ARBA00011245"/>
    </source>
</evidence>
<feature type="short sequence motif" description="'KMSKS' region" evidence="12">
    <location>
        <begin position="264"/>
        <end position="268"/>
    </location>
</feature>
<dbReference type="Gene3D" id="1.20.120.1910">
    <property type="entry name" value="Cysteine-tRNA ligase, C-terminal anti-codon recognition domain"/>
    <property type="match status" value="1"/>
</dbReference>
<comment type="catalytic activity">
    <reaction evidence="12">
        <text>tRNA(Cys) + L-cysteine + ATP = L-cysteinyl-tRNA(Cys) + AMP + diphosphate</text>
        <dbReference type="Rhea" id="RHEA:17773"/>
        <dbReference type="Rhea" id="RHEA-COMP:9661"/>
        <dbReference type="Rhea" id="RHEA-COMP:9679"/>
        <dbReference type="ChEBI" id="CHEBI:30616"/>
        <dbReference type="ChEBI" id="CHEBI:33019"/>
        <dbReference type="ChEBI" id="CHEBI:35235"/>
        <dbReference type="ChEBI" id="CHEBI:78442"/>
        <dbReference type="ChEBI" id="CHEBI:78517"/>
        <dbReference type="ChEBI" id="CHEBI:456215"/>
        <dbReference type="EC" id="6.1.1.16"/>
    </reaction>
</comment>
<dbReference type="GO" id="GO:0004817">
    <property type="term" value="F:cysteine-tRNA ligase activity"/>
    <property type="evidence" value="ECO:0007669"/>
    <property type="project" value="UniProtKB-UniRule"/>
</dbReference>
<dbReference type="CDD" id="cd00672">
    <property type="entry name" value="CysRS_core"/>
    <property type="match status" value="1"/>
</dbReference>
<evidence type="ECO:0000256" key="4">
    <source>
        <dbReference type="ARBA" id="ARBA00022490"/>
    </source>
</evidence>
<feature type="binding site" evidence="12">
    <location>
        <position position="232"/>
    </location>
    <ligand>
        <name>Zn(2+)</name>
        <dbReference type="ChEBI" id="CHEBI:29105"/>
    </ligand>
</feature>
<dbReference type="AlphaFoldDB" id="A0AAE3P051"/>
<evidence type="ECO:0000313" key="15">
    <source>
        <dbReference type="Proteomes" id="UP001221302"/>
    </source>
</evidence>
<organism evidence="14 15">
    <name type="scientific">Stygiobacter electus</name>
    <dbReference type="NCBI Taxonomy" id="3032292"/>
    <lineage>
        <taxon>Bacteria</taxon>
        <taxon>Pseudomonadati</taxon>
        <taxon>Ignavibacteriota</taxon>
        <taxon>Ignavibacteria</taxon>
        <taxon>Ignavibacteriales</taxon>
        <taxon>Melioribacteraceae</taxon>
        <taxon>Stygiobacter</taxon>
    </lineage>
</organism>
<dbReference type="HAMAP" id="MF_00041">
    <property type="entry name" value="Cys_tRNA_synth"/>
    <property type="match status" value="1"/>
</dbReference>
<dbReference type="SMART" id="SM00840">
    <property type="entry name" value="DALR_2"/>
    <property type="match status" value="1"/>
</dbReference>
<dbReference type="Pfam" id="PF01406">
    <property type="entry name" value="tRNA-synt_1e"/>
    <property type="match status" value="1"/>
</dbReference>
<comment type="similarity">
    <text evidence="2 12">Belongs to the class-I aminoacyl-tRNA synthetase family.</text>
</comment>
<dbReference type="PANTHER" id="PTHR10890">
    <property type="entry name" value="CYSTEINYL-TRNA SYNTHETASE"/>
    <property type="match status" value="1"/>
</dbReference>
<comment type="cofactor">
    <cofactor evidence="12">
        <name>Zn(2+)</name>
        <dbReference type="ChEBI" id="CHEBI:29105"/>
    </cofactor>
    <text evidence="12">Binds 1 zinc ion per subunit.</text>
</comment>
<dbReference type="EMBL" id="JARGDL010000007">
    <property type="protein sequence ID" value="MDF1611825.1"/>
    <property type="molecule type" value="Genomic_DNA"/>
</dbReference>
<comment type="subcellular location">
    <subcellularLocation>
        <location evidence="1 12">Cytoplasm</location>
    </subcellularLocation>
</comment>
<feature type="binding site" evidence="12">
    <location>
        <position position="27"/>
    </location>
    <ligand>
        <name>Zn(2+)</name>
        <dbReference type="ChEBI" id="CHEBI:29105"/>
    </ligand>
</feature>
<keyword evidence="7 12" id="KW-0547">Nucleotide-binding</keyword>
<sequence>MQVFNTLTKRKEEFIPLNPPIVTMYMCGPTVYDYFHIGNARSFIMSDVIRRYLEYKNFNVKFVMNLTDVEDKIIKKANEQNTSAQSVSEFYANAFFEDINKLRIKKANEYPKATAHIEDMIELIKELEQKGIAYNIDGDVYYDITKFNEYGKLSGKKIDELEAGSRVEISELKRNPLDFALWKKAKEGEPSWDSPWGKGRPGWHIECSAMSTKHLGDTIDIHAGGNDLIFPHHENEIAQSEGAKGKQFVRYWIHFGFLNIQNEKMSKSLGNFFNARDILKLYSVDAIRFFFCQTHYRGPLNFSEELLEASEKGVEKIKNFLLRINEEIDNVNSNETVNPFDINKYVIEFENSMDDDFNTPKALAVIFELIKDANKLLDNNHLNKQSILEIKEFLKKSLDDVFGIISFDEMKANVKSIEDDLIKLILDLRDELKKEKNYNLADKIRNSLNDLGIIVQDSKTGTTYKKKF</sequence>
<evidence type="ECO:0000256" key="6">
    <source>
        <dbReference type="ARBA" id="ARBA00022723"/>
    </source>
</evidence>
<dbReference type="GO" id="GO:0005524">
    <property type="term" value="F:ATP binding"/>
    <property type="evidence" value="ECO:0007669"/>
    <property type="project" value="UniProtKB-UniRule"/>
</dbReference>
<keyword evidence="5 12" id="KW-0436">Ligase</keyword>
<dbReference type="EC" id="6.1.1.16" evidence="12"/>
<evidence type="ECO:0000256" key="1">
    <source>
        <dbReference type="ARBA" id="ARBA00004496"/>
    </source>
</evidence>
<dbReference type="InterPro" id="IPR032678">
    <property type="entry name" value="tRNA-synt_1_cat_dom"/>
</dbReference>
<comment type="caution">
    <text evidence="14">The sequence shown here is derived from an EMBL/GenBank/DDBJ whole genome shotgun (WGS) entry which is preliminary data.</text>
</comment>
<dbReference type="PANTHER" id="PTHR10890:SF3">
    <property type="entry name" value="CYSTEINE--TRNA LIGASE, CYTOPLASMIC"/>
    <property type="match status" value="1"/>
</dbReference>
<proteinExistence type="inferred from homology"/>
<dbReference type="NCBIfam" id="TIGR00435">
    <property type="entry name" value="cysS"/>
    <property type="match status" value="1"/>
</dbReference>
<reference evidence="14" key="1">
    <citation type="submission" date="2023-03" db="EMBL/GenBank/DDBJ databases">
        <title>Stygiobacter electus gen. nov., sp. nov., facultatively anaerobic thermotolerant bacterium of the class Ignavibacteria from a well of Yessentuki mineral water deposit.</title>
        <authorList>
            <person name="Podosokorskaya O.A."/>
            <person name="Elcheninov A.G."/>
            <person name="Petrova N.F."/>
            <person name="Zavarzina D.G."/>
            <person name="Kublanov I.V."/>
            <person name="Merkel A.Y."/>
        </authorList>
    </citation>
    <scope>NUCLEOTIDE SEQUENCE</scope>
    <source>
        <strain evidence="14">09-Me</strain>
    </source>
</reference>
<dbReference type="InterPro" id="IPR015273">
    <property type="entry name" value="Cys-tRNA-synt_Ia_DALR"/>
</dbReference>
<dbReference type="PRINTS" id="PR00983">
    <property type="entry name" value="TRNASYNTHCYS"/>
</dbReference>
<dbReference type="Proteomes" id="UP001221302">
    <property type="component" value="Unassembled WGS sequence"/>
</dbReference>
<dbReference type="SUPFAM" id="SSF52374">
    <property type="entry name" value="Nucleotidylyl transferase"/>
    <property type="match status" value="1"/>
</dbReference>
<feature type="binding site" evidence="12">
    <location>
        <position position="267"/>
    </location>
    <ligand>
        <name>ATP</name>
        <dbReference type="ChEBI" id="CHEBI:30616"/>
    </ligand>
</feature>
<dbReference type="SUPFAM" id="SSF47323">
    <property type="entry name" value="Anticodon-binding domain of a subclass of class I aminoacyl-tRNA synthetases"/>
    <property type="match status" value="1"/>
</dbReference>
<dbReference type="GO" id="GO:0008270">
    <property type="term" value="F:zinc ion binding"/>
    <property type="evidence" value="ECO:0007669"/>
    <property type="project" value="UniProtKB-UniRule"/>
</dbReference>
<name>A0AAE3P051_9BACT</name>
<dbReference type="Gene3D" id="3.40.50.620">
    <property type="entry name" value="HUPs"/>
    <property type="match status" value="1"/>
</dbReference>
<feature type="binding site" evidence="12">
    <location>
        <position position="236"/>
    </location>
    <ligand>
        <name>Zn(2+)</name>
        <dbReference type="ChEBI" id="CHEBI:29105"/>
    </ligand>
</feature>
<feature type="domain" description="Cysteinyl-tRNA synthetase class Ia DALR" evidence="13">
    <location>
        <begin position="348"/>
        <end position="414"/>
    </location>
</feature>
<evidence type="ECO:0000256" key="10">
    <source>
        <dbReference type="ARBA" id="ARBA00022917"/>
    </source>
</evidence>
<dbReference type="InterPro" id="IPR024909">
    <property type="entry name" value="Cys-tRNA/MSH_ligase"/>
</dbReference>